<dbReference type="PANTHER" id="PTHR30349:SF41">
    <property type="entry name" value="INTEGRASE_RECOMBINASE PROTEIN MJ0367-RELATED"/>
    <property type="match status" value="1"/>
</dbReference>
<comment type="caution">
    <text evidence="5">The sequence shown here is derived from an EMBL/GenBank/DDBJ whole genome shotgun (WGS) entry which is preliminary data.</text>
</comment>
<dbReference type="Pfam" id="PF00589">
    <property type="entry name" value="Phage_integrase"/>
    <property type="match status" value="1"/>
</dbReference>
<feature type="domain" description="Tyr recombinase" evidence="4">
    <location>
        <begin position="180"/>
        <end position="396"/>
    </location>
</feature>
<keyword evidence="6" id="KW-1185">Reference proteome</keyword>
<dbReference type="InterPro" id="IPR013762">
    <property type="entry name" value="Integrase-like_cat_sf"/>
</dbReference>
<dbReference type="Proteomes" id="UP000537260">
    <property type="component" value="Unassembled WGS sequence"/>
</dbReference>
<dbReference type="GO" id="GO:0006310">
    <property type="term" value="P:DNA recombination"/>
    <property type="evidence" value="ECO:0007669"/>
    <property type="project" value="UniProtKB-KW"/>
</dbReference>
<dbReference type="InterPro" id="IPR010998">
    <property type="entry name" value="Integrase_recombinase_N"/>
</dbReference>
<dbReference type="PROSITE" id="PS51898">
    <property type="entry name" value="TYR_RECOMBINASE"/>
    <property type="match status" value="1"/>
</dbReference>
<evidence type="ECO:0000313" key="5">
    <source>
        <dbReference type="EMBL" id="NYJ19555.1"/>
    </source>
</evidence>
<evidence type="ECO:0000259" key="4">
    <source>
        <dbReference type="PROSITE" id="PS51898"/>
    </source>
</evidence>
<dbReference type="PANTHER" id="PTHR30349">
    <property type="entry name" value="PHAGE INTEGRASE-RELATED"/>
    <property type="match status" value="1"/>
</dbReference>
<reference evidence="5 6" key="1">
    <citation type="submission" date="2020-07" db="EMBL/GenBank/DDBJ databases">
        <title>Sequencing the genomes of 1000 actinobacteria strains.</title>
        <authorList>
            <person name="Klenk H.-P."/>
        </authorList>
    </citation>
    <scope>NUCLEOTIDE SEQUENCE [LARGE SCALE GENOMIC DNA]</scope>
    <source>
        <strain evidence="5 6">LI1</strain>
    </source>
</reference>
<dbReference type="SUPFAM" id="SSF56349">
    <property type="entry name" value="DNA breaking-rejoining enzymes"/>
    <property type="match status" value="1"/>
</dbReference>
<dbReference type="GO" id="GO:0003677">
    <property type="term" value="F:DNA binding"/>
    <property type="evidence" value="ECO:0007669"/>
    <property type="project" value="UniProtKB-KW"/>
</dbReference>
<accession>A0A7Z0EE63</accession>
<dbReference type="Gene3D" id="1.10.150.130">
    <property type="match status" value="1"/>
</dbReference>
<organism evidence="5 6">
    <name type="scientific">Glaciibacter psychrotolerans</name>
    <dbReference type="NCBI Taxonomy" id="670054"/>
    <lineage>
        <taxon>Bacteria</taxon>
        <taxon>Bacillati</taxon>
        <taxon>Actinomycetota</taxon>
        <taxon>Actinomycetes</taxon>
        <taxon>Micrococcales</taxon>
        <taxon>Microbacteriaceae</taxon>
        <taxon>Glaciibacter</taxon>
    </lineage>
</organism>
<dbReference type="Gene3D" id="1.10.443.10">
    <property type="entry name" value="Intergrase catalytic core"/>
    <property type="match status" value="1"/>
</dbReference>
<dbReference type="EMBL" id="JACCFM010000001">
    <property type="protein sequence ID" value="NYJ19555.1"/>
    <property type="molecule type" value="Genomic_DNA"/>
</dbReference>
<dbReference type="InterPro" id="IPR011010">
    <property type="entry name" value="DNA_brk_join_enz"/>
</dbReference>
<evidence type="ECO:0000313" key="6">
    <source>
        <dbReference type="Proteomes" id="UP000537260"/>
    </source>
</evidence>
<proteinExistence type="inferred from homology"/>
<gene>
    <name evidence="5" type="ORF">HNR05_001346</name>
</gene>
<dbReference type="AlphaFoldDB" id="A0A7Z0EE63"/>
<evidence type="ECO:0000256" key="3">
    <source>
        <dbReference type="ARBA" id="ARBA00023172"/>
    </source>
</evidence>
<dbReference type="InterPro" id="IPR002104">
    <property type="entry name" value="Integrase_catalytic"/>
</dbReference>
<name>A0A7Z0EE63_9MICO</name>
<dbReference type="GO" id="GO:0015074">
    <property type="term" value="P:DNA integration"/>
    <property type="evidence" value="ECO:0007669"/>
    <property type="project" value="InterPro"/>
</dbReference>
<evidence type="ECO:0000256" key="1">
    <source>
        <dbReference type="ARBA" id="ARBA00008857"/>
    </source>
</evidence>
<comment type="similarity">
    <text evidence="1">Belongs to the 'phage' integrase family.</text>
</comment>
<dbReference type="InterPro" id="IPR050090">
    <property type="entry name" value="Tyrosine_recombinase_XerCD"/>
</dbReference>
<dbReference type="RefSeq" id="WP_179578301.1">
    <property type="nucleotide sequence ID" value="NZ_JACCFM010000001.1"/>
</dbReference>
<protein>
    <submittedName>
        <fullName evidence="5">Integrase</fullName>
    </submittedName>
</protein>
<sequence length="401" mass="43815">MARPQIPAGELGNIVVGILPSGRYRARASIRDDSGALQRLAAVADTEEAARADVRRQAMAIGTGSSGALSPSSTIAEAVALWLSQILTRAKAGSLAYSTYESYETTARVIIVPRCGGVRLDRLTVGRCDRILQRILEEETISKARRARAVLSLVCGYAVRDDALGRNPVRDVQRLPTSPKKESALTPKQINAIRELMQQWRVTRDDGPRPNYRSLIDGMDIMLGTSVRIGECLGLRRCDVDMTTQPPTLTVNGTIVSTKAQGTHRKDSPKRSRQRRSIALPSMAAAAVRRRLALAEPDPQAFLFPTRTGRSLSVSNYERLLRAFVDAERTVLSSLDIDVDEYTTHLYRRTAATLIERAAGITLASRLLGHASEQITRSSYVVTAEQVDPVTAEILDQVLGG</sequence>
<keyword evidence="2" id="KW-0238">DNA-binding</keyword>
<keyword evidence="3" id="KW-0233">DNA recombination</keyword>
<evidence type="ECO:0000256" key="2">
    <source>
        <dbReference type="ARBA" id="ARBA00023125"/>
    </source>
</evidence>